<dbReference type="InterPro" id="IPR010288">
    <property type="entry name" value="EcsB_ABC"/>
</dbReference>
<dbReference type="Pfam" id="PF05975">
    <property type="entry name" value="EcsB"/>
    <property type="match status" value="1"/>
</dbReference>
<keyword evidence="1" id="KW-0472">Membrane</keyword>
<comment type="caution">
    <text evidence="2">The sequence shown here is derived from an EMBL/GenBank/DDBJ whole genome shotgun (WGS) entry which is preliminary data.</text>
</comment>
<keyword evidence="1" id="KW-0812">Transmembrane</keyword>
<gene>
    <name evidence="2" type="ORF">EYB31_08015</name>
</gene>
<feature type="transmembrane region" description="Helical" evidence="1">
    <location>
        <begin position="193"/>
        <end position="210"/>
    </location>
</feature>
<evidence type="ECO:0000256" key="1">
    <source>
        <dbReference type="SAM" id="Phobius"/>
    </source>
</evidence>
<feature type="transmembrane region" description="Helical" evidence="1">
    <location>
        <begin position="26"/>
        <end position="50"/>
    </location>
</feature>
<reference evidence="2 3" key="1">
    <citation type="submission" date="2019-02" db="EMBL/GenBank/DDBJ databases">
        <title>Paenibacillus sp. nov., isolated from surface-sterilized tissue of Thalictrum simplex L.</title>
        <authorList>
            <person name="Tuo L."/>
        </authorList>
    </citation>
    <scope>NUCLEOTIDE SEQUENCE [LARGE SCALE GENOMIC DNA]</scope>
    <source>
        <strain evidence="2 3">N2SHLJ1</strain>
    </source>
</reference>
<sequence>MKPVIFQTEPLRSERSARFWKELIPYFRYVAASGSLAFSLAVMLGIYGYTEFLKTMPSDFPVRPVAAAVLLICFAISPVRTYLKQADIVFLLPVESGMTAYFRKSVVASSIVQCLIVLFIWALLWPMYKLGTGVSSAFFWIVGIQCLILKCLNVYAGWRINQLRERAWRRTYASIRVVLTAGLAYAVVSLHPAWALLLTGIGFIVLLLWVQRFTSFPYHWEHLIRLEQKHRAKYFSFIGAFTDVPREHAEVYNNRLARYITANIPFKQNRAFFLLYAATWARSELFGIAVRLTIVGIVVISITEGDLLKIGLYVLFAFICGVQLSALNQYHRYSEWVHIYPLDPRLRVQSANQVVAITHLLVNILLALPLLVTAANPLAGVLAAALVVAVSLAVPRFRRK</sequence>
<dbReference type="PIRSF" id="PIRSF037259">
    <property type="entry name" value="EcsB_ABC"/>
    <property type="match status" value="1"/>
</dbReference>
<dbReference type="GO" id="GO:0016020">
    <property type="term" value="C:membrane"/>
    <property type="evidence" value="ECO:0007669"/>
    <property type="project" value="InterPro"/>
</dbReference>
<accession>A0A4Q9DWY9</accession>
<feature type="transmembrane region" description="Helical" evidence="1">
    <location>
        <begin position="104"/>
        <end position="125"/>
    </location>
</feature>
<feature type="transmembrane region" description="Helical" evidence="1">
    <location>
        <begin position="378"/>
        <end position="397"/>
    </location>
</feature>
<evidence type="ECO:0000313" key="2">
    <source>
        <dbReference type="EMBL" id="TBL80352.1"/>
    </source>
</evidence>
<organism evidence="2 3">
    <name type="scientific">Paenibacillus thalictri</name>
    <dbReference type="NCBI Taxonomy" id="2527873"/>
    <lineage>
        <taxon>Bacteria</taxon>
        <taxon>Bacillati</taxon>
        <taxon>Bacillota</taxon>
        <taxon>Bacilli</taxon>
        <taxon>Bacillales</taxon>
        <taxon>Paenibacillaceae</taxon>
        <taxon>Paenibacillus</taxon>
    </lineage>
</organism>
<feature type="transmembrane region" description="Helical" evidence="1">
    <location>
        <begin position="137"/>
        <end position="158"/>
    </location>
</feature>
<feature type="transmembrane region" description="Helical" evidence="1">
    <location>
        <begin position="62"/>
        <end position="83"/>
    </location>
</feature>
<dbReference type="EMBL" id="SIRE01000005">
    <property type="protein sequence ID" value="TBL80352.1"/>
    <property type="molecule type" value="Genomic_DNA"/>
</dbReference>
<protein>
    <submittedName>
        <fullName evidence="2">ABC transporter permease</fullName>
    </submittedName>
</protein>
<keyword evidence="3" id="KW-1185">Reference proteome</keyword>
<dbReference type="OrthoDB" id="2447941at2"/>
<feature type="transmembrane region" description="Helical" evidence="1">
    <location>
        <begin position="351"/>
        <end position="372"/>
    </location>
</feature>
<feature type="transmembrane region" description="Helical" evidence="1">
    <location>
        <begin position="310"/>
        <end position="330"/>
    </location>
</feature>
<evidence type="ECO:0000313" key="3">
    <source>
        <dbReference type="Proteomes" id="UP000293142"/>
    </source>
</evidence>
<name>A0A4Q9DWY9_9BACL</name>
<dbReference type="RefSeq" id="WP_131012767.1">
    <property type="nucleotide sequence ID" value="NZ_SIRE01000005.1"/>
</dbReference>
<dbReference type="AlphaFoldDB" id="A0A4Q9DWY9"/>
<proteinExistence type="predicted"/>
<keyword evidence="1" id="KW-1133">Transmembrane helix</keyword>
<dbReference type="Proteomes" id="UP000293142">
    <property type="component" value="Unassembled WGS sequence"/>
</dbReference>
<feature type="transmembrane region" description="Helical" evidence="1">
    <location>
        <begin position="170"/>
        <end position="187"/>
    </location>
</feature>